<evidence type="ECO:0000313" key="2">
    <source>
        <dbReference type="Proteomes" id="UP000003560"/>
    </source>
</evidence>
<evidence type="ECO:0000313" key="1">
    <source>
        <dbReference type="EMBL" id="EEA90406.1"/>
    </source>
</evidence>
<dbReference type="InterPro" id="IPR052949">
    <property type="entry name" value="PA_immunity-related"/>
</dbReference>
<protein>
    <submittedName>
        <fullName evidence="1">Pentapeptide repeat protein</fullName>
    </submittedName>
</protein>
<proteinExistence type="predicted"/>
<dbReference type="HOGENOM" id="CLU_033401_5_0_11"/>
<dbReference type="InterPro" id="IPR001646">
    <property type="entry name" value="5peptide_repeat"/>
</dbReference>
<dbReference type="eggNOG" id="COG1357">
    <property type="taxonomic scope" value="Bacteria"/>
</dbReference>
<dbReference type="AlphaFoldDB" id="B6GBE4"/>
<dbReference type="Proteomes" id="UP000003560">
    <property type="component" value="Unassembled WGS sequence"/>
</dbReference>
<dbReference type="Pfam" id="PF13576">
    <property type="entry name" value="Pentapeptide_3"/>
    <property type="match status" value="1"/>
</dbReference>
<organism evidence="1 2">
    <name type="scientific">Collinsella stercoris DSM 13279</name>
    <dbReference type="NCBI Taxonomy" id="445975"/>
    <lineage>
        <taxon>Bacteria</taxon>
        <taxon>Bacillati</taxon>
        <taxon>Actinomycetota</taxon>
        <taxon>Coriobacteriia</taxon>
        <taxon>Coriobacteriales</taxon>
        <taxon>Coriobacteriaceae</taxon>
        <taxon>Collinsella</taxon>
    </lineage>
</organism>
<reference evidence="1 2" key="2">
    <citation type="submission" date="2008-10" db="EMBL/GenBank/DDBJ databases">
        <authorList>
            <person name="Fulton L."/>
            <person name="Clifton S."/>
            <person name="Fulton B."/>
            <person name="Xu J."/>
            <person name="Minx P."/>
            <person name="Pepin K.H."/>
            <person name="Johnson M."/>
            <person name="Thiruvilangam P."/>
            <person name="Bhonagiri V."/>
            <person name="Nash W.E."/>
            <person name="Mardis E.R."/>
            <person name="Wilson R.K."/>
        </authorList>
    </citation>
    <scope>NUCLEOTIDE SEQUENCE [LARGE SCALE GENOMIC DNA]</scope>
    <source>
        <strain evidence="1 2">DSM 13279</strain>
    </source>
</reference>
<dbReference type="SUPFAM" id="SSF141571">
    <property type="entry name" value="Pentapeptide repeat-like"/>
    <property type="match status" value="1"/>
</dbReference>
<dbReference type="PANTHER" id="PTHR42999">
    <property type="entry name" value="ANTIBIOTIC RESISTANCE PROTEIN MCBG"/>
    <property type="match status" value="1"/>
</dbReference>
<accession>B6GBE4</accession>
<dbReference type="PANTHER" id="PTHR42999:SF1">
    <property type="entry name" value="PENTAPEPTIDE REPEAT-CONTAINING PROTEIN"/>
    <property type="match status" value="1"/>
</dbReference>
<dbReference type="Pfam" id="PF13599">
    <property type="entry name" value="Pentapeptide_4"/>
    <property type="match status" value="1"/>
</dbReference>
<dbReference type="OrthoDB" id="3173411at2"/>
<dbReference type="RefSeq" id="WP_006721047.1">
    <property type="nucleotide sequence ID" value="NZ_CP085935.1"/>
</dbReference>
<name>B6GBE4_9ACTN</name>
<dbReference type="GeneID" id="98003148"/>
<dbReference type="Gene3D" id="2.160.20.80">
    <property type="entry name" value="E3 ubiquitin-protein ligase SopA"/>
    <property type="match status" value="1"/>
</dbReference>
<dbReference type="EMBL" id="ABXJ01000073">
    <property type="protein sequence ID" value="EEA90406.1"/>
    <property type="molecule type" value="Genomic_DNA"/>
</dbReference>
<sequence length="203" mass="22231">MGDDELLAVFSEGDGYASSVLVDDVELAYECANGATFEGSVFRDCLFEQVDFGDCTFRDVRFEQCRFIGCTMDKGWLNRVDLRDCSAPGLSLLQARLSQVSAAACDLSFANISETSIDHMALRDCRMREAAFQRAKLRHVSLADCDLTRIDVFGTSLAGIDVSTCLFQAPVLSGDYRELRGLVVSPEQALSLATLLGVRIAEE</sequence>
<dbReference type="STRING" id="445975.COLSTE_01403"/>
<keyword evidence="2" id="KW-1185">Reference proteome</keyword>
<comment type="caution">
    <text evidence="1">The sequence shown here is derived from an EMBL/GenBank/DDBJ whole genome shotgun (WGS) entry which is preliminary data.</text>
</comment>
<gene>
    <name evidence="1" type="ORF">COLSTE_01403</name>
</gene>
<reference evidence="1 2" key="1">
    <citation type="submission" date="2008-10" db="EMBL/GenBank/DDBJ databases">
        <title>Draft genome sequence of Collinsella stercoris (DSM 13279).</title>
        <authorList>
            <person name="Sudarsanam P."/>
            <person name="Ley R."/>
            <person name="Guruge J."/>
            <person name="Turnbaugh P.J."/>
            <person name="Mahowald M."/>
            <person name="Liep D."/>
            <person name="Gordon J."/>
        </authorList>
    </citation>
    <scope>NUCLEOTIDE SEQUENCE [LARGE SCALE GENOMIC DNA]</scope>
    <source>
        <strain evidence="1 2">DSM 13279</strain>
    </source>
</reference>